<reference evidence="1" key="2">
    <citation type="submission" date="2021-04" db="EMBL/GenBank/DDBJ databases">
        <authorList>
            <person name="Gilroy R."/>
        </authorList>
    </citation>
    <scope>NUCLEOTIDE SEQUENCE</scope>
    <source>
        <strain evidence="1">378</strain>
    </source>
</reference>
<sequence>MDFLMLLGMIAGPPSDQACIDLVYAAPQSQALQKRIESRQWQVVLKHAAEIGLGSREYQLRVLPAD</sequence>
<dbReference type="EMBL" id="JAHLFE010000149">
    <property type="protein sequence ID" value="MBU3844655.1"/>
    <property type="molecule type" value="Genomic_DNA"/>
</dbReference>
<organism evidence="1 2">
    <name type="scientific">Candidatus Anaerobiospirillum pullicola</name>
    <dbReference type="NCBI Taxonomy" id="2838451"/>
    <lineage>
        <taxon>Bacteria</taxon>
        <taxon>Pseudomonadati</taxon>
        <taxon>Pseudomonadota</taxon>
        <taxon>Gammaproteobacteria</taxon>
        <taxon>Aeromonadales</taxon>
        <taxon>Succinivibrionaceae</taxon>
        <taxon>Anaerobiospirillum</taxon>
    </lineage>
</organism>
<name>A0A948TGY4_9GAMM</name>
<gene>
    <name evidence="1" type="ORF">H9847_07295</name>
</gene>
<proteinExistence type="predicted"/>
<reference evidence="1" key="1">
    <citation type="journal article" date="2021" name="PeerJ">
        <title>Extensive microbial diversity within the chicken gut microbiome revealed by metagenomics and culture.</title>
        <authorList>
            <person name="Gilroy R."/>
            <person name="Ravi A."/>
            <person name="Getino M."/>
            <person name="Pursley I."/>
            <person name="Horton D.L."/>
            <person name="Alikhan N.F."/>
            <person name="Baker D."/>
            <person name="Gharbi K."/>
            <person name="Hall N."/>
            <person name="Watson M."/>
            <person name="Adriaenssens E.M."/>
            <person name="Foster-Nyarko E."/>
            <person name="Jarju S."/>
            <person name="Secka A."/>
            <person name="Antonio M."/>
            <person name="Oren A."/>
            <person name="Chaudhuri R.R."/>
            <person name="La Ragione R."/>
            <person name="Hildebrand F."/>
            <person name="Pallen M.J."/>
        </authorList>
    </citation>
    <scope>NUCLEOTIDE SEQUENCE</scope>
    <source>
        <strain evidence="1">378</strain>
    </source>
</reference>
<accession>A0A948TGY4</accession>
<protein>
    <submittedName>
        <fullName evidence="1">Uncharacterized protein</fullName>
    </submittedName>
</protein>
<dbReference type="AlphaFoldDB" id="A0A948TGY4"/>
<comment type="caution">
    <text evidence="1">The sequence shown here is derived from an EMBL/GenBank/DDBJ whole genome shotgun (WGS) entry which is preliminary data.</text>
</comment>
<evidence type="ECO:0000313" key="2">
    <source>
        <dbReference type="Proteomes" id="UP000733611"/>
    </source>
</evidence>
<dbReference type="Proteomes" id="UP000733611">
    <property type="component" value="Unassembled WGS sequence"/>
</dbReference>
<evidence type="ECO:0000313" key="1">
    <source>
        <dbReference type="EMBL" id="MBU3844655.1"/>
    </source>
</evidence>